<dbReference type="InterPro" id="IPR050267">
    <property type="entry name" value="Anti-sigma-factor_SerPK"/>
</dbReference>
<protein>
    <submittedName>
        <fullName evidence="2">ATP-binding protein</fullName>
    </submittedName>
</protein>
<accession>A0ABT1SDY4</accession>
<keyword evidence="2" id="KW-0067">ATP-binding</keyword>
<keyword evidence="2" id="KW-0547">Nucleotide-binding</keyword>
<dbReference type="Proteomes" id="UP001524478">
    <property type="component" value="Unassembled WGS sequence"/>
</dbReference>
<reference evidence="2 3" key="1">
    <citation type="submission" date="2022-06" db="EMBL/GenBank/DDBJ databases">
        <title>Isolation of gut microbiota from human fecal samples.</title>
        <authorList>
            <person name="Pamer E.G."/>
            <person name="Barat B."/>
            <person name="Waligurski E."/>
            <person name="Medina S."/>
            <person name="Paddock L."/>
            <person name="Mostad J."/>
        </authorList>
    </citation>
    <scope>NUCLEOTIDE SEQUENCE [LARGE SCALE GENOMIC DNA]</scope>
    <source>
        <strain evidence="2 3">DFI.7.95</strain>
    </source>
</reference>
<keyword evidence="3" id="KW-1185">Reference proteome</keyword>
<dbReference type="InterPro" id="IPR003594">
    <property type="entry name" value="HATPase_dom"/>
</dbReference>
<dbReference type="GO" id="GO:0005524">
    <property type="term" value="F:ATP binding"/>
    <property type="evidence" value="ECO:0007669"/>
    <property type="project" value="UniProtKB-KW"/>
</dbReference>
<feature type="domain" description="Histidine kinase/HSP90-like ATPase" evidence="1">
    <location>
        <begin position="10"/>
        <end position="112"/>
    </location>
</feature>
<gene>
    <name evidence="2" type="ORF">NE686_16480</name>
</gene>
<dbReference type="PANTHER" id="PTHR35526">
    <property type="entry name" value="ANTI-SIGMA-F FACTOR RSBW-RELATED"/>
    <property type="match status" value="1"/>
</dbReference>
<organism evidence="2 3">
    <name type="scientific">Tissierella carlieri</name>
    <dbReference type="NCBI Taxonomy" id="689904"/>
    <lineage>
        <taxon>Bacteria</taxon>
        <taxon>Bacillati</taxon>
        <taxon>Bacillota</taxon>
        <taxon>Tissierellia</taxon>
        <taxon>Tissierellales</taxon>
        <taxon>Tissierellaceae</taxon>
        <taxon>Tissierella</taxon>
    </lineage>
</organism>
<dbReference type="PANTHER" id="PTHR35526:SF3">
    <property type="entry name" value="ANTI-SIGMA-F FACTOR RSBW"/>
    <property type="match status" value="1"/>
</dbReference>
<dbReference type="CDD" id="cd16936">
    <property type="entry name" value="HATPase_RsbW-like"/>
    <property type="match status" value="1"/>
</dbReference>
<dbReference type="EMBL" id="JANGAC010000014">
    <property type="protein sequence ID" value="MCQ4924702.1"/>
    <property type="molecule type" value="Genomic_DNA"/>
</dbReference>
<comment type="caution">
    <text evidence="2">The sequence shown here is derived from an EMBL/GenBank/DDBJ whole genome shotgun (WGS) entry which is preliminary data.</text>
</comment>
<dbReference type="Pfam" id="PF13581">
    <property type="entry name" value="HATPase_c_2"/>
    <property type="match status" value="1"/>
</dbReference>
<dbReference type="RefSeq" id="WP_216556617.1">
    <property type="nucleotide sequence ID" value="NZ_JAHLOH010000019.1"/>
</dbReference>
<sequence>MNKDVISFTIPRKPDYISLVRLTTSGIAHSMGLNVDDIEDIKVSIGEACVNSLMLNDGEEISLVFEIDEEKLSIEVTNVSENIPEDLDERKERELGLLIIKSLMDEVVFNGDGIKMIKYIEDDDQ</sequence>
<evidence type="ECO:0000313" key="3">
    <source>
        <dbReference type="Proteomes" id="UP001524478"/>
    </source>
</evidence>
<proteinExistence type="predicted"/>
<name>A0ABT1SDY4_9FIRM</name>
<evidence type="ECO:0000259" key="1">
    <source>
        <dbReference type="Pfam" id="PF13581"/>
    </source>
</evidence>
<evidence type="ECO:0000313" key="2">
    <source>
        <dbReference type="EMBL" id="MCQ4924702.1"/>
    </source>
</evidence>